<dbReference type="CDD" id="cd04301">
    <property type="entry name" value="NAT_SF"/>
    <property type="match status" value="1"/>
</dbReference>
<keyword evidence="1" id="KW-0808">Transferase</keyword>
<evidence type="ECO:0000256" key="2">
    <source>
        <dbReference type="ARBA" id="ARBA00023315"/>
    </source>
</evidence>
<evidence type="ECO:0000256" key="1">
    <source>
        <dbReference type="ARBA" id="ARBA00022679"/>
    </source>
</evidence>
<sequence length="153" mass="17903">MNIQLRDITSDNFMECVLLKSSDTKERPLFEEHVASNAFSLAQAKVEPEWLPKAIYYEETMVGFAMYGFDQKQKFYFITRLMIDYRHQGKRIGKHAMLKIIEAMKKFPCKKVYTNFVPSNERAKNLYTSLGFENTGGVTNEGEPLYCLRFEKQ</sequence>
<dbReference type="Gene3D" id="3.40.630.30">
    <property type="match status" value="1"/>
</dbReference>
<comment type="caution">
    <text evidence="4">The sequence shown here is derived from an EMBL/GenBank/DDBJ whole genome shotgun (WGS) entry which is preliminary data.</text>
</comment>
<protein>
    <submittedName>
        <fullName evidence="4">Spermidine acetyltransferase</fullName>
    </submittedName>
</protein>
<dbReference type="PANTHER" id="PTHR43420">
    <property type="entry name" value="ACETYLTRANSFERASE"/>
    <property type="match status" value="1"/>
</dbReference>
<keyword evidence="2" id="KW-0012">Acyltransferase</keyword>
<dbReference type="Proteomes" id="UP000615455">
    <property type="component" value="Unassembled WGS sequence"/>
</dbReference>
<evidence type="ECO:0000259" key="3">
    <source>
        <dbReference type="PROSITE" id="PS51186"/>
    </source>
</evidence>
<accession>A0ABQ1FFM4</accession>
<dbReference type="SUPFAM" id="SSF55729">
    <property type="entry name" value="Acyl-CoA N-acyltransferases (Nat)"/>
    <property type="match status" value="1"/>
</dbReference>
<dbReference type="PANTHER" id="PTHR43420:SF47">
    <property type="entry name" value="N-ACETYLTRANSFERASE DOMAIN-CONTAINING PROTEIN"/>
    <property type="match status" value="1"/>
</dbReference>
<organism evidence="4 5">
    <name type="scientific">Paenibacillus marchantiophytorum</name>
    <dbReference type="NCBI Taxonomy" id="1619310"/>
    <lineage>
        <taxon>Bacteria</taxon>
        <taxon>Bacillati</taxon>
        <taxon>Bacillota</taxon>
        <taxon>Bacilli</taxon>
        <taxon>Bacillales</taxon>
        <taxon>Paenibacillaceae</taxon>
        <taxon>Paenibacillus</taxon>
    </lineage>
</organism>
<dbReference type="PROSITE" id="PS51186">
    <property type="entry name" value="GNAT"/>
    <property type="match status" value="1"/>
</dbReference>
<proteinExistence type="predicted"/>
<dbReference type="RefSeq" id="WP_189019718.1">
    <property type="nucleotide sequence ID" value="NZ_BMHE01000061.1"/>
</dbReference>
<dbReference type="InterPro" id="IPR016181">
    <property type="entry name" value="Acyl_CoA_acyltransferase"/>
</dbReference>
<evidence type="ECO:0000313" key="4">
    <source>
        <dbReference type="EMBL" id="GGA10625.1"/>
    </source>
</evidence>
<evidence type="ECO:0000313" key="5">
    <source>
        <dbReference type="Proteomes" id="UP000615455"/>
    </source>
</evidence>
<feature type="domain" description="N-acetyltransferase" evidence="3">
    <location>
        <begin position="3"/>
        <end position="153"/>
    </location>
</feature>
<keyword evidence="5" id="KW-1185">Reference proteome</keyword>
<name>A0ABQ1FFM4_9BACL</name>
<reference evidence="5" key="1">
    <citation type="journal article" date="2019" name="Int. J. Syst. Evol. Microbiol.">
        <title>The Global Catalogue of Microorganisms (GCM) 10K type strain sequencing project: providing services to taxonomists for standard genome sequencing and annotation.</title>
        <authorList>
            <consortium name="The Broad Institute Genomics Platform"/>
            <consortium name="The Broad Institute Genome Sequencing Center for Infectious Disease"/>
            <person name="Wu L."/>
            <person name="Ma J."/>
        </authorList>
    </citation>
    <scope>NUCLEOTIDE SEQUENCE [LARGE SCALE GENOMIC DNA]</scope>
    <source>
        <strain evidence="5">CGMCC 1.15043</strain>
    </source>
</reference>
<dbReference type="Pfam" id="PF00583">
    <property type="entry name" value="Acetyltransf_1"/>
    <property type="match status" value="1"/>
</dbReference>
<dbReference type="InterPro" id="IPR000182">
    <property type="entry name" value="GNAT_dom"/>
</dbReference>
<dbReference type="InterPro" id="IPR050680">
    <property type="entry name" value="YpeA/RimI_acetyltransf"/>
</dbReference>
<gene>
    <name evidence="4" type="ORF">GCM10008018_64910</name>
</gene>
<dbReference type="EMBL" id="BMHE01000061">
    <property type="protein sequence ID" value="GGA10625.1"/>
    <property type="molecule type" value="Genomic_DNA"/>
</dbReference>